<evidence type="ECO:0000313" key="4">
    <source>
        <dbReference type="Proteomes" id="UP000306037"/>
    </source>
</evidence>
<proteinExistence type="predicted"/>
<dbReference type="RefSeq" id="WP_137051891.1">
    <property type="nucleotide sequence ID" value="NZ_SZOM01000082.1"/>
</dbReference>
<evidence type="ECO:0000313" key="3">
    <source>
        <dbReference type="Proteomes" id="UP000305222"/>
    </source>
</evidence>
<dbReference type="NCBIfam" id="NF041643">
    <property type="entry name" value="EAxFAS_anti"/>
    <property type="match status" value="1"/>
</dbReference>
<evidence type="ECO:0000313" key="2">
    <source>
        <dbReference type="EMBL" id="TKI95463.1"/>
    </source>
</evidence>
<dbReference type="Proteomes" id="UP000306037">
    <property type="component" value="Unassembled WGS sequence"/>
</dbReference>
<dbReference type="AlphaFoldDB" id="A0A4V5TUV9"/>
<name>A0A4V5TUV9_9BACI</name>
<accession>A0A4V5TUV9</accession>
<reference evidence="3 4" key="1">
    <citation type="journal article" date="2019" name="Environ. Microbiol.">
        <title>An active ?-lactamase is a part of an orchestrated cell wall stress resistance network of Bacillus subtilis and related rhizosphere species.</title>
        <authorList>
            <person name="Bucher T."/>
            <person name="Keren-Paz A."/>
            <person name="Hausser J."/>
            <person name="Olender T."/>
            <person name="Cytryn E."/>
            <person name="Kolodkin-Gal I."/>
        </authorList>
    </citation>
    <scope>NUCLEOTIDE SEQUENCE [LARGE SCALE GENOMIC DNA]</scope>
    <source>
        <strain evidence="2 3">I5</strain>
        <strain evidence="1 4">I71</strain>
    </source>
</reference>
<dbReference type="EMBL" id="SZON01000513">
    <property type="protein sequence ID" value="TKI95463.1"/>
    <property type="molecule type" value="Genomic_DNA"/>
</dbReference>
<gene>
    <name evidence="1" type="ORF">FC694_12030</name>
    <name evidence="2" type="ORF">FC699_13170</name>
</gene>
<comment type="caution">
    <text evidence="2">The sequence shown here is derived from an EMBL/GenBank/DDBJ whole genome shotgun (WGS) entry which is preliminary data.</text>
</comment>
<dbReference type="EMBL" id="SZOM01000082">
    <property type="protein sequence ID" value="TKH16677.1"/>
    <property type="molecule type" value="Genomic_DNA"/>
</dbReference>
<protein>
    <submittedName>
        <fullName evidence="2">Uncharacterized protein</fullName>
    </submittedName>
</protein>
<evidence type="ECO:0000313" key="1">
    <source>
        <dbReference type="EMBL" id="TKH16677.1"/>
    </source>
</evidence>
<dbReference type="Proteomes" id="UP000305222">
    <property type="component" value="Unassembled WGS sequence"/>
</dbReference>
<organism evidence="2 3">
    <name type="scientific">Bacillus wiedmannii</name>
    <dbReference type="NCBI Taxonomy" id="1890302"/>
    <lineage>
        <taxon>Bacteria</taxon>
        <taxon>Bacillati</taxon>
        <taxon>Bacillota</taxon>
        <taxon>Bacilli</taxon>
        <taxon>Bacillales</taxon>
        <taxon>Bacillaceae</taxon>
        <taxon>Bacillus</taxon>
        <taxon>Bacillus cereus group</taxon>
    </lineage>
</organism>
<sequence length="71" mass="7706">MWKVLRHEELAAGAGLLHKAEAARLECEGDGAPDVEAFFASQEGAKPPNILAAEAGAKLQQIKKTANWRFF</sequence>